<gene>
    <name evidence="1" type="ORF">PWYN_03150</name>
    <name evidence="2" type="ORF">PWYN_15470</name>
</gene>
<evidence type="ECO:0000313" key="3">
    <source>
        <dbReference type="Proteomes" id="UP000029734"/>
    </source>
</evidence>
<dbReference type="EMBL" id="JQCR01000002">
    <property type="protein sequence ID" value="KGE20588.1"/>
    <property type="molecule type" value="Genomic_DNA"/>
</dbReference>
<comment type="caution">
    <text evidence="2">The sequence shown here is derived from an EMBL/GenBank/DDBJ whole genome shotgun (WGS) entry which is preliminary data.</text>
</comment>
<reference evidence="2 3" key="1">
    <citation type="submission" date="2014-08" db="EMBL/GenBank/DDBJ databases">
        <authorList>
            <person name="den Bakker H.C."/>
        </authorList>
    </citation>
    <scope>NUCLEOTIDE SEQUENCE [LARGE SCALE GENOMIC DNA]</scope>
    <source>
        <strain evidence="2 3">DSM 18334</strain>
    </source>
</reference>
<evidence type="ECO:0000313" key="1">
    <source>
        <dbReference type="EMBL" id="KGE18477.1"/>
    </source>
</evidence>
<proteinExistence type="predicted"/>
<reference evidence="2 3" key="2">
    <citation type="submission" date="2014-10" db="EMBL/GenBank/DDBJ databases">
        <title>Comparative genomics of the Paenibacillus odorifer group.</title>
        <authorList>
            <person name="Tsai Y.-C."/>
            <person name="Martin N."/>
            <person name="Korlach J."/>
            <person name="Wiedmann M."/>
        </authorList>
    </citation>
    <scope>NUCLEOTIDE SEQUENCE [LARGE SCALE GENOMIC DNA]</scope>
    <source>
        <strain evidence="2 3">DSM 18334</strain>
    </source>
</reference>
<sequence length="108" mass="12355">MTATVHKEQQANLKKEIREIYFRKELIPAGDTKEHIRLERRLYTLRQDLERLKSPKVATKGEAAGHANGITHCHNCGKKLGETAYRWGAARYCGQKCAFWVELGVPYA</sequence>
<dbReference type="STRING" id="268407.PWYN_03150"/>
<evidence type="ECO:0000313" key="2">
    <source>
        <dbReference type="EMBL" id="KGE20588.1"/>
    </source>
</evidence>
<protein>
    <submittedName>
        <fullName evidence="2">Uncharacterized protein</fullName>
    </submittedName>
</protein>
<dbReference type="AlphaFoldDB" id="A0A098MEX0"/>
<dbReference type="Proteomes" id="UP000029734">
    <property type="component" value="Unassembled WGS sequence"/>
</dbReference>
<accession>A0A098MEX0</accession>
<organism evidence="2 3">
    <name type="scientific">Paenibacillus wynnii</name>
    <dbReference type="NCBI Taxonomy" id="268407"/>
    <lineage>
        <taxon>Bacteria</taxon>
        <taxon>Bacillati</taxon>
        <taxon>Bacillota</taxon>
        <taxon>Bacilli</taxon>
        <taxon>Bacillales</taxon>
        <taxon>Paenibacillaceae</taxon>
        <taxon>Paenibacillus</taxon>
    </lineage>
</organism>
<dbReference type="EMBL" id="JQCR01000002">
    <property type="protein sequence ID" value="KGE18477.1"/>
    <property type="molecule type" value="Genomic_DNA"/>
</dbReference>
<name>A0A098MEX0_9BACL</name>
<keyword evidence="3" id="KW-1185">Reference proteome</keyword>
<dbReference type="RefSeq" id="WP_036648386.1">
    <property type="nucleotide sequence ID" value="NZ_JQCR01000002.1"/>
</dbReference>